<proteinExistence type="predicted"/>
<dbReference type="Proteomes" id="UP000005239">
    <property type="component" value="Unassembled WGS sequence"/>
</dbReference>
<accession>A0A2A6C9F1</accession>
<reference evidence="1" key="2">
    <citation type="submission" date="2022-06" db="UniProtKB">
        <authorList>
            <consortium name="EnsemblMetazoa"/>
        </authorList>
    </citation>
    <scope>IDENTIFICATION</scope>
    <source>
        <strain evidence="1">PS312</strain>
    </source>
</reference>
<dbReference type="EnsemblMetazoa" id="PPA17916.1">
    <property type="protein sequence ID" value="PPA17916.1"/>
    <property type="gene ID" value="WBGene00107470"/>
</dbReference>
<dbReference type="AlphaFoldDB" id="A0A2A6C9F1"/>
<sequence>MLLVASPSIVMIGLKWAWFTMDDIWIALAYSATAYMCFIAFEFGELINSISFILTGAGRLQTLLGGQMYQQITAHTCFYERYWPHALILGTEIPTLFLILTSIERIFAVCCPAMFNGIFSERRKCGMIVICVALAGKFRDVGKQALRRDTKTNILIAFTGDLHYSFKILSWQVAMGICSHIAASRCLPFDSDDWSTMGVVHDG</sequence>
<name>A0A2A6C9F1_PRIPA</name>
<dbReference type="OrthoDB" id="5862640at2759"/>
<organism evidence="1 2">
    <name type="scientific">Pristionchus pacificus</name>
    <name type="common">Parasitic nematode worm</name>
    <dbReference type="NCBI Taxonomy" id="54126"/>
    <lineage>
        <taxon>Eukaryota</taxon>
        <taxon>Metazoa</taxon>
        <taxon>Ecdysozoa</taxon>
        <taxon>Nematoda</taxon>
        <taxon>Chromadorea</taxon>
        <taxon>Rhabditida</taxon>
        <taxon>Rhabditina</taxon>
        <taxon>Diplogasteromorpha</taxon>
        <taxon>Diplogasteroidea</taxon>
        <taxon>Neodiplogasteridae</taxon>
        <taxon>Pristionchus</taxon>
    </lineage>
</organism>
<accession>A0A8R1UE56</accession>
<reference evidence="2" key="1">
    <citation type="journal article" date="2008" name="Nat. Genet.">
        <title>The Pristionchus pacificus genome provides a unique perspective on nematode lifestyle and parasitism.</title>
        <authorList>
            <person name="Dieterich C."/>
            <person name="Clifton S.W."/>
            <person name="Schuster L.N."/>
            <person name="Chinwalla A."/>
            <person name="Delehaunty K."/>
            <person name="Dinkelacker I."/>
            <person name="Fulton L."/>
            <person name="Fulton R."/>
            <person name="Godfrey J."/>
            <person name="Minx P."/>
            <person name="Mitreva M."/>
            <person name="Roeseler W."/>
            <person name="Tian H."/>
            <person name="Witte H."/>
            <person name="Yang S.P."/>
            <person name="Wilson R.K."/>
            <person name="Sommer R.J."/>
        </authorList>
    </citation>
    <scope>NUCLEOTIDE SEQUENCE [LARGE SCALE GENOMIC DNA]</scope>
    <source>
        <strain evidence="2">PS312</strain>
    </source>
</reference>
<keyword evidence="2" id="KW-1185">Reference proteome</keyword>
<protein>
    <submittedName>
        <fullName evidence="1">Uncharacterized protein</fullName>
    </submittedName>
</protein>
<evidence type="ECO:0000313" key="2">
    <source>
        <dbReference type="Proteomes" id="UP000005239"/>
    </source>
</evidence>
<gene>
    <name evidence="1" type="primary">WBGene00107470</name>
</gene>
<evidence type="ECO:0000313" key="1">
    <source>
        <dbReference type="EnsemblMetazoa" id="PPA17916.1"/>
    </source>
</evidence>